<accession>A0A8S9GLH4</accession>
<reference evidence="1" key="1">
    <citation type="submission" date="2019-12" db="EMBL/GenBank/DDBJ databases">
        <title>Genome sequencing and annotation of Brassica cretica.</title>
        <authorList>
            <person name="Studholme D.J."/>
            <person name="Sarris P.F."/>
        </authorList>
    </citation>
    <scope>NUCLEOTIDE SEQUENCE</scope>
    <source>
        <strain evidence="1">PFS-102/07</strain>
        <tissue evidence="1">Leaf</tissue>
    </source>
</reference>
<name>A0A8S9GLH4_BRACR</name>
<dbReference type="AlphaFoldDB" id="A0A8S9GLH4"/>
<dbReference type="EMBL" id="QGKY02001925">
    <property type="protein sequence ID" value="KAF2546683.1"/>
    <property type="molecule type" value="Genomic_DNA"/>
</dbReference>
<evidence type="ECO:0000313" key="1">
    <source>
        <dbReference type="EMBL" id="KAF2546683.1"/>
    </source>
</evidence>
<proteinExistence type="predicted"/>
<protein>
    <submittedName>
        <fullName evidence="1">Uncharacterized protein</fullName>
    </submittedName>
</protein>
<sequence>MGLGVWVKSIEIFGGFTGISFQCILPYLSFGMNSPVGAPVWDSISPSFSREKCPLTPFLLSMKGDVFSVSLSRYSFSFFTVLSSCVAVCTGPEDAIESTAVFLVGENWLSTSLVTIFQLSDFVVKALSTQLSLVLISLSSSSLEELSYLAFFICVVYAFNGRGCHIPSCSGTGGGCISSDADREAATAHSFASSLNLAHRKHEFDRQIDAERPRHVAPTSRSSLQERPQWVALRGRSGLRFVSSRHGNASDLGASLWQVALRGVSHNGNASDLSMSLWPGHSGMCVTATSRRRSGEVVLVRCSSVDRFKHFF</sequence>
<organism evidence="1">
    <name type="scientific">Brassica cretica</name>
    <name type="common">Mustard</name>
    <dbReference type="NCBI Taxonomy" id="69181"/>
    <lineage>
        <taxon>Eukaryota</taxon>
        <taxon>Viridiplantae</taxon>
        <taxon>Streptophyta</taxon>
        <taxon>Embryophyta</taxon>
        <taxon>Tracheophyta</taxon>
        <taxon>Spermatophyta</taxon>
        <taxon>Magnoliopsida</taxon>
        <taxon>eudicotyledons</taxon>
        <taxon>Gunneridae</taxon>
        <taxon>Pentapetalae</taxon>
        <taxon>rosids</taxon>
        <taxon>malvids</taxon>
        <taxon>Brassicales</taxon>
        <taxon>Brassicaceae</taxon>
        <taxon>Brassiceae</taxon>
        <taxon>Brassica</taxon>
    </lineage>
</organism>
<comment type="caution">
    <text evidence="1">The sequence shown here is derived from an EMBL/GenBank/DDBJ whole genome shotgun (WGS) entry which is preliminary data.</text>
</comment>
<gene>
    <name evidence="1" type="ORF">F2Q70_00020258</name>
</gene>